<reference evidence="3 4" key="1">
    <citation type="journal article" date="2015" name="BMC Genomics">
        <title>Comparative genomics and metabolic profiling of the genus Lysobacter.</title>
        <authorList>
            <person name="de Bruijn I."/>
            <person name="Cheng X."/>
            <person name="de Jager V."/>
            <person name="Exposito R.G."/>
            <person name="Watrous J."/>
            <person name="Patel N."/>
            <person name="Postma J."/>
            <person name="Dorrestein P.C."/>
            <person name="Kobayashi D."/>
            <person name="Raaijmakers J.M."/>
        </authorList>
    </citation>
    <scope>NUCLEOTIDE SEQUENCE [LARGE SCALE GENOMIC DNA]</scope>
    <source>
        <strain evidence="3 4">76</strain>
    </source>
</reference>
<dbReference type="InterPro" id="IPR016181">
    <property type="entry name" value="Acyl_CoA_acyltransferase"/>
</dbReference>
<dbReference type="Gene3D" id="3.40.630.30">
    <property type="match status" value="1"/>
</dbReference>
<proteinExistence type="predicted"/>
<accession>A0A0S2FC86</accession>
<dbReference type="PANTHER" id="PTHR43233">
    <property type="entry name" value="FAMILY N-ACETYLTRANSFERASE, PUTATIVE (AFU_ORTHOLOGUE AFUA_6G03350)-RELATED"/>
    <property type="match status" value="1"/>
</dbReference>
<dbReference type="PATRIC" id="fig|84531.8.peg.2935"/>
<feature type="domain" description="N-acetyltransferase" evidence="2">
    <location>
        <begin position="4"/>
        <end position="141"/>
    </location>
</feature>
<sequence length="168" mass="18216">MNELRITSEREQIDIGFVHRFLSEHSTWAQGIPLALVEKSIAHSLCFGGFAGDRQVAFARVVSDYATFANLVDVFVLPECRGRGFSKRMMEAVLAHPQLQGLRRFTLATGDAHGLYARYGFTAPRYPQTFMERYVPDIYAAGTGAPDTGAPAASAGAGRGASLETSSP</sequence>
<dbReference type="AlphaFoldDB" id="A0A0S2FC86"/>
<gene>
    <name evidence="3" type="ORF">LA76x_2923</name>
</gene>
<feature type="region of interest" description="Disordered" evidence="1">
    <location>
        <begin position="148"/>
        <end position="168"/>
    </location>
</feature>
<dbReference type="SUPFAM" id="SSF55729">
    <property type="entry name" value="Acyl-CoA N-acyltransferases (Nat)"/>
    <property type="match status" value="1"/>
</dbReference>
<dbReference type="KEGG" id="lab:LA76x_2923"/>
<dbReference type="GO" id="GO:0016747">
    <property type="term" value="F:acyltransferase activity, transferring groups other than amino-acyl groups"/>
    <property type="evidence" value="ECO:0007669"/>
    <property type="project" value="InterPro"/>
</dbReference>
<keyword evidence="4" id="KW-1185">Reference proteome</keyword>
<name>A0A0S2FC86_LYSAN</name>
<evidence type="ECO:0000259" key="2">
    <source>
        <dbReference type="PROSITE" id="PS51186"/>
    </source>
</evidence>
<dbReference type="STRING" id="84531.LA76x_2923"/>
<feature type="compositionally biased region" description="Low complexity" evidence="1">
    <location>
        <begin position="148"/>
        <end position="162"/>
    </location>
</feature>
<dbReference type="Proteomes" id="UP000060787">
    <property type="component" value="Chromosome"/>
</dbReference>
<dbReference type="EMBL" id="CP011129">
    <property type="protein sequence ID" value="ALN81053.1"/>
    <property type="molecule type" value="Genomic_DNA"/>
</dbReference>
<dbReference type="PANTHER" id="PTHR43233:SF1">
    <property type="entry name" value="FAMILY N-ACETYLTRANSFERASE, PUTATIVE (AFU_ORTHOLOGUE AFUA_6G03350)-RELATED"/>
    <property type="match status" value="1"/>
</dbReference>
<dbReference type="Pfam" id="PF13508">
    <property type="entry name" value="Acetyltransf_7"/>
    <property type="match status" value="1"/>
</dbReference>
<dbReference type="InterPro" id="IPR053144">
    <property type="entry name" value="Acetyltransferase_Butenolide"/>
</dbReference>
<evidence type="ECO:0000313" key="4">
    <source>
        <dbReference type="Proteomes" id="UP000060787"/>
    </source>
</evidence>
<protein>
    <recommendedName>
        <fullName evidence="2">N-acetyltransferase domain-containing protein</fullName>
    </recommendedName>
</protein>
<evidence type="ECO:0000256" key="1">
    <source>
        <dbReference type="SAM" id="MobiDB-lite"/>
    </source>
</evidence>
<dbReference type="CDD" id="cd04301">
    <property type="entry name" value="NAT_SF"/>
    <property type="match status" value="1"/>
</dbReference>
<organism evidence="3 4">
    <name type="scientific">Lysobacter antibioticus</name>
    <dbReference type="NCBI Taxonomy" id="84531"/>
    <lineage>
        <taxon>Bacteria</taxon>
        <taxon>Pseudomonadati</taxon>
        <taxon>Pseudomonadota</taxon>
        <taxon>Gammaproteobacteria</taxon>
        <taxon>Lysobacterales</taxon>
        <taxon>Lysobacteraceae</taxon>
        <taxon>Lysobacter</taxon>
    </lineage>
</organism>
<evidence type="ECO:0000313" key="3">
    <source>
        <dbReference type="EMBL" id="ALN81053.1"/>
    </source>
</evidence>
<dbReference type="PROSITE" id="PS51186">
    <property type="entry name" value="GNAT"/>
    <property type="match status" value="1"/>
</dbReference>
<dbReference type="InterPro" id="IPR000182">
    <property type="entry name" value="GNAT_dom"/>
</dbReference>